<dbReference type="RefSeq" id="WP_051760098.1">
    <property type="nucleotide sequence ID" value="NZ_JNFF01000088.1"/>
</dbReference>
<evidence type="ECO:0000313" key="5">
    <source>
        <dbReference type="EMBL" id="KEQ29022.1"/>
    </source>
</evidence>
<comment type="subcellular location">
    <subcellularLocation>
        <location evidence="1">Membrane</location>
    </subcellularLocation>
</comment>
<dbReference type="EMBL" id="JNFF01000088">
    <property type="protein sequence ID" value="KEQ29022.1"/>
    <property type="molecule type" value="Genomic_DNA"/>
</dbReference>
<evidence type="ECO:0000256" key="2">
    <source>
        <dbReference type="ARBA" id="ARBA00023136"/>
    </source>
</evidence>
<proteinExistence type="predicted"/>
<organism evidence="5 6">
    <name type="scientific">Pedobacter antarcticus 4BY</name>
    <dbReference type="NCBI Taxonomy" id="1358423"/>
    <lineage>
        <taxon>Bacteria</taxon>
        <taxon>Pseudomonadati</taxon>
        <taxon>Bacteroidota</taxon>
        <taxon>Sphingobacteriia</taxon>
        <taxon>Sphingobacteriales</taxon>
        <taxon>Sphingobacteriaceae</taxon>
        <taxon>Pedobacter</taxon>
    </lineage>
</organism>
<comment type="caution">
    <text evidence="5">The sequence shown here is derived from an EMBL/GenBank/DDBJ whole genome shotgun (WGS) entry which is preliminary data.</text>
</comment>
<dbReference type="InterPro" id="IPR050491">
    <property type="entry name" value="AmpC-like"/>
</dbReference>
<protein>
    <recommendedName>
        <fullName evidence="4">Beta-lactamase-related domain-containing protein</fullName>
    </recommendedName>
</protein>
<sequence>MKYYLIVVCFLLINPCLFAQNKNLNDFVEKYASEHDFNGTILVQKGSAPLLYHQSFGIAERAFNSPITNETVYQVCSITKTFTAVLILQLVEKGKINLDKKIIDYLPAYKGEAGKKVSIHQLLNHTSGMKNIDTAKDANFMKYGIGFFHVPYTLDEIVSKFCSDPLVNEPGKKFDYNNGEYMILGRILEELYKMSYEQILNHQILIPLNMSNSGLLSHYKLIKGLATPYYRSATQSIIPNLPVFVEDFSASGAMYSCTADLIKFNNALFNYKLIRQETLDQLLTPGLDEYGYSVWIRGGKGPDVKYKRMERYGRIMGANAAWFHYLNDDVTIIILSNTNFTDLGDFARKIGQFIF</sequence>
<evidence type="ECO:0000256" key="3">
    <source>
        <dbReference type="SAM" id="SignalP"/>
    </source>
</evidence>
<reference evidence="5 6" key="1">
    <citation type="journal article" date="1992" name="Int. J. Syst. Bacteriol.">
        <title>Sphingobacterium antarcticus sp. nov. a Psychrotrophic Bacterium from the Soils of Schirmacher Oasis, Antarctica.</title>
        <authorList>
            <person name="Shivaji S."/>
            <person name="Ray M.K."/>
            <person name="Rao N.S."/>
            <person name="Saiserr L."/>
            <person name="Jagannadham M.V."/>
            <person name="Kumar G.S."/>
            <person name="Reddy G."/>
            <person name="Bhargava P.M."/>
        </authorList>
    </citation>
    <scope>NUCLEOTIDE SEQUENCE [LARGE SCALE GENOMIC DNA]</scope>
    <source>
        <strain evidence="5 6">4BY</strain>
    </source>
</reference>
<evidence type="ECO:0000313" key="6">
    <source>
        <dbReference type="Proteomes" id="UP000028007"/>
    </source>
</evidence>
<feature type="chain" id="PRO_5001761779" description="Beta-lactamase-related domain-containing protein" evidence="3">
    <location>
        <begin position="20"/>
        <end position="355"/>
    </location>
</feature>
<gene>
    <name evidence="5" type="ORF">N180_14015</name>
</gene>
<name>A0A081PE99_9SPHI</name>
<evidence type="ECO:0000256" key="1">
    <source>
        <dbReference type="ARBA" id="ARBA00004370"/>
    </source>
</evidence>
<feature type="domain" description="Beta-lactamase-related" evidence="4">
    <location>
        <begin position="50"/>
        <end position="341"/>
    </location>
</feature>
<keyword evidence="6" id="KW-1185">Reference proteome</keyword>
<dbReference type="Proteomes" id="UP000028007">
    <property type="component" value="Unassembled WGS sequence"/>
</dbReference>
<dbReference type="SUPFAM" id="SSF56601">
    <property type="entry name" value="beta-lactamase/transpeptidase-like"/>
    <property type="match status" value="1"/>
</dbReference>
<evidence type="ECO:0000259" key="4">
    <source>
        <dbReference type="Pfam" id="PF00144"/>
    </source>
</evidence>
<dbReference type="PANTHER" id="PTHR46825:SF11">
    <property type="entry name" value="PENICILLIN-BINDING PROTEIN 4"/>
    <property type="match status" value="1"/>
</dbReference>
<dbReference type="OrthoDB" id="9793489at2"/>
<dbReference type="PANTHER" id="PTHR46825">
    <property type="entry name" value="D-ALANYL-D-ALANINE-CARBOXYPEPTIDASE/ENDOPEPTIDASE AMPH"/>
    <property type="match status" value="1"/>
</dbReference>
<dbReference type="GO" id="GO:0016020">
    <property type="term" value="C:membrane"/>
    <property type="evidence" value="ECO:0007669"/>
    <property type="project" value="UniProtKB-SubCell"/>
</dbReference>
<dbReference type="eggNOG" id="COG1680">
    <property type="taxonomic scope" value="Bacteria"/>
</dbReference>
<dbReference type="AlphaFoldDB" id="A0A081PE99"/>
<dbReference type="Gene3D" id="3.40.710.10">
    <property type="entry name" value="DD-peptidase/beta-lactamase superfamily"/>
    <property type="match status" value="1"/>
</dbReference>
<feature type="signal peptide" evidence="3">
    <location>
        <begin position="1"/>
        <end position="19"/>
    </location>
</feature>
<keyword evidence="2" id="KW-0472">Membrane</keyword>
<dbReference type="Pfam" id="PF00144">
    <property type="entry name" value="Beta-lactamase"/>
    <property type="match status" value="1"/>
</dbReference>
<accession>A0A081PE99</accession>
<dbReference type="InterPro" id="IPR001466">
    <property type="entry name" value="Beta-lactam-related"/>
</dbReference>
<dbReference type="InterPro" id="IPR012338">
    <property type="entry name" value="Beta-lactam/transpept-like"/>
</dbReference>
<keyword evidence="3" id="KW-0732">Signal</keyword>